<keyword evidence="2" id="KW-1185">Reference proteome</keyword>
<accession>A0ABV4AWV2</accession>
<protein>
    <recommendedName>
        <fullName evidence="3">Tail fiber protein</fullName>
    </recommendedName>
</protein>
<dbReference type="RefSeq" id="WP_369458843.1">
    <property type="nucleotide sequence ID" value="NZ_JBGBDC010000001.1"/>
</dbReference>
<reference evidence="1 2" key="1">
    <citation type="journal article" date="2016" name="Int. J. Syst. Evol. Microbiol.">
        <title>Description of Comamonas sediminis sp. nov., isolated from lagoon sediments.</title>
        <authorList>
            <person name="Subhash Y."/>
            <person name="Bang J.J."/>
            <person name="You T.H."/>
            <person name="Lee S.S."/>
        </authorList>
    </citation>
    <scope>NUCLEOTIDE SEQUENCE [LARGE SCALE GENOMIC DNA]</scope>
    <source>
        <strain evidence="1 2">JCM 31169</strain>
    </source>
</reference>
<dbReference type="EMBL" id="JBGBDC010000001">
    <property type="protein sequence ID" value="MEY2249722.1"/>
    <property type="molecule type" value="Genomic_DNA"/>
</dbReference>
<name>A0ABV4AWV2_9BURK</name>
<evidence type="ECO:0000313" key="1">
    <source>
        <dbReference type="EMBL" id="MEY2249722.1"/>
    </source>
</evidence>
<organism evidence="1 2">
    <name type="scientific">Comamonas sediminis</name>
    <dbReference type="NCBI Taxonomy" id="1783360"/>
    <lineage>
        <taxon>Bacteria</taxon>
        <taxon>Pseudomonadati</taxon>
        <taxon>Pseudomonadota</taxon>
        <taxon>Betaproteobacteria</taxon>
        <taxon>Burkholderiales</taxon>
        <taxon>Comamonadaceae</taxon>
        <taxon>Comamonas</taxon>
    </lineage>
</organism>
<gene>
    <name evidence="1" type="ORF">AB7A72_01785</name>
</gene>
<evidence type="ECO:0008006" key="3">
    <source>
        <dbReference type="Google" id="ProtNLM"/>
    </source>
</evidence>
<proteinExistence type="predicted"/>
<dbReference type="Proteomes" id="UP001562178">
    <property type="component" value="Unassembled WGS sequence"/>
</dbReference>
<evidence type="ECO:0000313" key="2">
    <source>
        <dbReference type="Proteomes" id="UP001562178"/>
    </source>
</evidence>
<sequence length="218" mass="22403">MPLVVPTPIPAYPPAPQPTDDRVSFSTKAFALAASYEPQRVAFNIALDQVHANSQWAQSKALEAQDSAMAASQSASNAHASRVAVDEAVNDVREALDAIKAGPVASVNGRNGVVVGLQEALIQRVSTAADNGQPLLVGSEYALSAGSAYSRSLPVGVAGNQIVLNSTGGWAASLFTLSRANAAHTINGVADNVLFDSDSAHRIIASCTAPGAWVLSIS</sequence>
<comment type="caution">
    <text evidence="1">The sequence shown here is derived from an EMBL/GenBank/DDBJ whole genome shotgun (WGS) entry which is preliminary data.</text>
</comment>